<dbReference type="InterPro" id="IPR008949">
    <property type="entry name" value="Isoprenoid_synthase_dom_sf"/>
</dbReference>
<reference evidence="1" key="1">
    <citation type="journal article" date="2014" name="J. Nat. Prod.">
        <title>Strain prioritization for natural product discovery by a high-throughput real-time PCR method.</title>
        <authorList>
            <person name="Hindra"/>
            <person name="Huang T."/>
            <person name="Yang D."/>
            <person name="Rudolf J.D."/>
            <person name="Xie P."/>
            <person name="Xie G."/>
            <person name="Teng Q."/>
            <person name="Lohman J.R."/>
            <person name="Zhu X."/>
            <person name="Huang Y."/>
            <person name="Zhao L.X."/>
            <person name="Jiang Y."/>
            <person name="Duan Y."/>
            <person name="Shen B."/>
        </authorList>
    </citation>
    <scope>NUCLEOTIDE SEQUENCE</scope>
    <source>
        <strain evidence="1">CB02289</strain>
    </source>
</reference>
<name>A0A023VSG3_STRPT</name>
<dbReference type="EMBL" id="KJ469327">
    <property type="protein sequence ID" value="AHY18956.1"/>
    <property type="molecule type" value="Genomic_DNA"/>
</dbReference>
<dbReference type="Pfam" id="PF19086">
    <property type="entry name" value="Terpene_syn_C_2"/>
    <property type="match status" value="1"/>
</dbReference>
<gene>
    <name evidence="1" type="primary">ptmT3</name>
</gene>
<accession>A0A023VSG3</accession>
<protein>
    <submittedName>
        <fullName evidence="1">Ent-kaurene synthase</fullName>
    </submittedName>
</protein>
<dbReference type="Gene3D" id="1.10.600.10">
    <property type="entry name" value="Farnesyl Diphosphate Synthase"/>
    <property type="match status" value="1"/>
</dbReference>
<evidence type="ECO:0000313" key="1">
    <source>
        <dbReference type="EMBL" id="AHY18956.1"/>
    </source>
</evidence>
<dbReference type="AlphaFoldDB" id="A0A023VSG3"/>
<organism evidence="1">
    <name type="scientific">Streptomyces platensis</name>
    <dbReference type="NCBI Taxonomy" id="58346"/>
    <lineage>
        <taxon>Bacteria</taxon>
        <taxon>Bacillati</taxon>
        <taxon>Actinomycetota</taxon>
        <taxon>Actinomycetes</taxon>
        <taxon>Kitasatosporales</taxon>
        <taxon>Streptomycetaceae</taxon>
        <taxon>Streptomyces</taxon>
    </lineage>
</organism>
<sequence>MNNKLVSHLLDSADPAVRAKAVEAAALARRWARPVQQELSDKVYDTLAATVCVIAPELGVADHALLVEYSLWLYLLDGRLDDCERYGTRPEDVGRRVIAVLRGGRAEARAGDFFETSLAALVEELRRRDGCCGLLERFVLRLVDGVRAGVRQAVLSRRIAEGTEPLPTMEDFLELAYRHVNYRSVALALLITVGEHPDSAAQERLDAALVPASRAVRLANDLRTWAKDAEEGTLNVVQLVARDGTRMTPHAVRDRIQAYRDEQALLLGELHRSAPASAAALESNLRVAIDLYTVDDLQFDLPDAEQVAG</sequence>
<dbReference type="SUPFAM" id="SSF48576">
    <property type="entry name" value="Terpenoid synthases"/>
    <property type="match status" value="1"/>
</dbReference>
<proteinExistence type="predicted"/>